<dbReference type="GO" id="GO:0004527">
    <property type="term" value="F:exonuclease activity"/>
    <property type="evidence" value="ECO:0007669"/>
    <property type="project" value="UniProtKB-KW"/>
</dbReference>
<dbReference type="OrthoDB" id="26491at2759"/>
<feature type="region of interest" description="Disordered" evidence="1">
    <location>
        <begin position="228"/>
        <end position="253"/>
    </location>
</feature>
<comment type="caution">
    <text evidence="2">The sequence shown here is derived from an EMBL/GenBank/DDBJ whole genome shotgun (WGS) entry which is preliminary data.</text>
</comment>
<dbReference type="InterPro" id="IPR036279">
    <property type="entry name" value="5-3_exonuclease_C_sf"/>
</dbReference>
<evidence type="ECO:0000313" key="2">
    <source>
        <dbReference type="EMBL" id="GFZ15517.1"/>
    </source>
</evidence>
<dbReference type="Proteomes" id="UP000585474">
    <property type="component" value="Unassembled WGS sequence"/>
</dbReference>
<keyword evidence="2" id="KW-0540">Nuclease</keyword>
<proteinExistence type="predicted"/>
<keyword evidence="2" id="KW-0378">Hydrolase</keyword>
<evidence type="ECO:0000256" key="1">
    <source>
        <dbReference type="SAM" id="MobiDB-lite"/>
    </source>
</evidence>
<organism evidence="2 3">
    <name type="scientific">Actinidia rufa</name>
    <dbReference type="NCBI Taxonomy" id="165716"/>
    <lineage>
        <taxon>Eukaryota</taxon>
        <taxon>Viridiplantae</taxon>
        <taxon>Streptophyta</taxon>
        <taxon>Embryophyta</taxon>
        <taxon>Tracheophyta</taxon>
        <taxon>Spermatophyta</taxon>
        <taxon>Magnoliopsida</taxon>
        <taxon>eudicotyledons</taxon>
        <taxon>Gunneridae</taxon>
        <taxon>Pentapetalae</taxon>
        <taxon>asterids</taxon>
        <taxon>Ericales</taxon>
        <taxon>Actinidiaceae</taxon>
        <taxon>Actinidia</taxon>
    </lineage>
</organism>
<accession>A0A7J0GXE7</accession>
<dbReference type="EMBL" id="BJWL01000024">
    <property type="protein sequence ID" value="GFZ15517.1"/>
    <property type="molecule type" value="Genomic_DNA"/>
</dbReference>
<sequence>MVTRQYPEGEVFDQLSVWLVIYGPLRLVLDSRQRFRAGAVCKNFAKLCHGQMEIVFKMDRYGNGEEIVLNKIFESSDHVPSFQHFDIELFAGMCVMAGSNFLPSVSGIGIAKAYSLVSKYQNLDSSLKLYTHHRPSPSPCISGILGIATTPSIHCHPSLSPFSPSPVTKHDHIKLVLLGLAKSQGYQMTGHGMGADAGFIPNTAVRRWIRPSMKQIGGGMVPWAKHIEADQRKNRSPDDDKALLDKIRDKSRL</sequence>
<keyword evidence="2" id="KW-0269">Exonuclease</keyword>
<dbReference type="Gene3D" id="1.10.150.20">
    <property type="entry name" value="5' to 3' exonuclease, C-terminal subdomain"/>
    <property type="match status" value="1"/>
</dbReference>
<keyword evidence="3" id="KW-1185">Reference proteome</keyword>
<dbReference type="AlphaFoldDB" id="A0A7J0GXE7"/>
<reference evidence="2 3" key="1">
    <citation type="submission" date="2019-07" db="EMBL/GenBank/DDBJ databases">
        <title>De Novo Assembly of kiwifruit Actinidia rufa.</title>
        <authorList>
            <person name="Sugita-Konishi S."/>
            <person name="Sato K."/>
            <person name="Mori E."/>
            <person name="Abe Y."/>
            <person name="Kisaki G."/>
            <person name="Hamano K."/>
            <person name="Suezawa K."/>
            <person name="Otani M."/>
            <person name="Fukuda T."/>
            <person name="Manabe T."/>
            <person name="Gomi K."/>
            <person name="Tabuchi M."/>
            <person name="Akimitsu K."/>
            <person name="Kataoka I."/>
        </authorList>
    </citation>
    <scope>NUCLEOTIDE SEQUENCE [LARGE SCALE GENOMIC DNA]</scope>
    <source>
        <strain evidence="3">cv. Fuchu</strain>
    </source>
</reference>
<dbReference type="SUPFAM" id="SSF47807">
    <property type="entry name" value="5' to 3' exonuclease, C-terminal subdomain"/>
    <property type="match status" value="1"/>
</dbReference>
<protein>
    <submittedName>
        <fullName evidence="2">5'-3' exonuclease family protein</fullName>
    </submittedName>
</protein>
<gene>
    <name evidence="2" type="ORF">Acr_24g0017070</name>
</gene>
<evidence type="ECO:0000313" key="3">
    <source>
        <dbReference type="Proteomes" id="UP000585474"/>
    </source>
</evidence>
<name>A0A7J0GXE7_9ERIC</name>